<dbReference type="CDD" id="cd01099">
    <property type="entry name" value="PAN_AP_HGF"/>
    <property type="match status" value="1"/>
</dbReference>
<proteinExistence type="predicted"/>
<evidence type="ECO:0000256" key="6">
    <source>
        <dbReference type="ARBA" id="ARBA00023157"/>
    </source>
</evidence>
<evidence type="ECO:0000259" key="10">
    <source>
        <dbReference type="PROSITE" id="PS50948"/>
    </source>
</evidence>
<dbReference type="GO" id="GO:0005102">
    <property type="term" value="F:signaling receptor binding"/>
    <property type="evidence" value="ECO:0007669"/>
    <property type="project" value="TreeGrafter"/>
</dbReference>
<evidence type="ECO:0000313" key="12">
    <source>
        <dbReference type="RefSeq" id="XP_032800860.1"/>
    </source>
</evidence>
<dbReference type="SUPFAM" id="SSF57440">
    <property type="entry name" value="Kringle-like"/>
    <property type="match status" value="1"/>
</dbReference>
<comment type="subcellular location">
    <subcellularLocation>
        <location evidence="1">Secreted</location>
    </subcellularLocation>
</comment>
<accession>A0AAJ7SKA7</accession>
<gene>
    <name evidence="12" type="primary">LOC116937856</name>
</gene>
<evidence type="ECO:0000256" key="3">
    <source>
        <dbReference type="ARBA" id="ARBA00022572"/>
    </source>
</evidence>
<dbReference type="RefSeq" id="XP_032800860.1">
    <property type="nucleotide sequence ID" value="XM_032944969.1"/>
</dbReference>
<dbReference type="InterPro" id="IPR038178">
    <property type="entry name" value="Kringle_sf"/>
</dbReference>
<dbReference type="Pfam" id="PF00024">
    <property type="entry name" value="PAN_1"/>
    <property type="match status" value="1"/>
</dbReference>
<dbReference type="Proteomes" id="UP001318040">
    <property type="component" value="Unplaced"/>
</dbReference>
<keyword evidence="2" id="KW-0964">Secreted</keyword>
<dbReference type="PANTHER" id="PTHR24261:SF7">
    <property type="entry name" value="KRINGLE DOMAIN-CONTAINING PROTEIN"/>
    <property type="match status" value="1"/>
</dbReference>
<dbReference type="CDD" id="cd00108">
    <property type="entry name" value="KR"/>
    <property type="match status" value="1"/>
</dbReference>
<dbReference type="SMART" id="SM00473">
    <property type="entry name" value="PAN_AP"/>
    <property type="match status" value="1"/>
</dbReference>
<dbReference type="SMART" id="SM00130">
    <property type="entry name" value="KR"/>
    <property type="match status" value="1"/>
</dbReference>
<feature type="signal peptide" evidence="8">
    <location>
        <begin position="1"/>
        <end position="25"/>
    </location>
</feature>
<dbReference type="PANTHER" id="PTHR24261">
    <property type="entry name" value="PLASMINOGEN-RELATED"/>
    <property type="match status" value="1"/>
</dbReference>
<keyword evidence="6" id="KW-1015">Disulfide bond</keyword>
<keyword evidence="4 8" id="KW-0732">Signal</keyword>
<dbReference type="PROSITE" id="PS50948">
    <property type="entry name" value="PAN"/>
    <property type="match status" value="1"/>
</dbReference>
<dbReference type="PROSITE" id="PS50070">
    <property type="entry name" value="KRINGLE_2"/>
    <property type="match status" value="1"/>
</dbReference>
<dbReference type="Gene3D" id="3.50.4.10">
    <property type="entry name" value="Hepatocyte Growth Factor"/>
    <property type="match status" value="1"/>
</dbReference>
<evidence type="ECO:0000256" key="7">
    <source>
        <dbReference type="PROSITE-ProRule" id="PRU00121"/>
    </source>
</evidence>
<feature type="chain" id="PRO_5042602534" evidence="8">
    <location>
        <begin position="26"/>
        <end position="207"/>
    </location>
</feature>
<evidence type="ECO:0000256" key="2">
    <source>
        <dbReference type="ARBA" id="ARBA00022525"/>
    </source>
</evidence>
<evidence type="ECO:0000256" key="5">
    <source>
        <dbReference type="ARBA" id="ARBA00022737"/>
    </source>
</evidence>
<dbReference type="InterPro" id="IPR018056">
    <property type="entry name" value="Kringle_CS"/>
</dbReference>
<dbReference type="PROSITE" id="PS00021">
    <property type="entry name" value="KRINGLE_1"/>
    <property type="match status" value="1"/>
</dbReference>
<keyword evidence="11" id="KW-1185">Reference proteome</keyword>
<dbReference type="InterPro" id="IPR050759">
    <property type="entry name" value="Serine_protease_kringle"/>
</dbReference>
<protein>
    <submittedName>
        <fullName evidence="12">Plasminogen-like</fullName>
    </submittedName>
</protein>
<evidence type="ECO:0000256" key="4">
    <source>
        <dbReference type="ARBA" id="ARBA00022729"/>
    </source>
</evidence>
<organism evidence="11 12">
    <name type="scientific">Petromyzon marinus</name>
    <name type="common">Sea lamprey</name>
    <dbReference type="NCBI Taxonomy" id="7757"/>
    <lineage>
        <taxon>Eukaryota</taxon>
        <taxon>Metazoa</taxon>
        <taxon>Chordata</taxon>
        <taxon>Craniata</taxon>
        <taxon>Vertebrata</taxon>
        <taxon>Cyclostomata</taxon>
        <taxon>Hyperoartia</taxon>
        <taxon>Petromyzontiformes</taxon>
        <taxon>Petromyzontidae</taxon>
        <taxon>Petromyzon</taxon>
    </lineage>
</organism>
<dbReference type="GO" id="GO:0005615">
    <property type="term" value="C:extracellular space"/>
    <property type="evidence" value="ECO:0007669"/>
    <property type="project" value="TreeGrafter"/>
</dbReference>
<dbReference type="FunFam" id="2.40.20.10:FF:000002">
    <property type="entry name" value="Hepatocyte growth factor"/>
    <property type="match status" value="1"/>
</dbReference>
<reference evidence="12" key="1">
    <citation type="submission" date="2025-08" db="UniProtKB">
        <authorList>
            <consortium name="RefSeq"/>
        </authorList>
    </citation>
    <scope>IDENTIFICATION</scope>
    <source>
        <tissue evidence="12">Sperm</tissue>
    </source>
</reference>
<dbReference type="KEGG" id="pmrn:116937856"/>
<dbReference type="GO" id="GO:0004175">
    <property type="term" value="F:endopeptidase activity"/>
    <property type="evidence" value="ECO:0007669"/>
    <property type="project" value="TreeGrafter"/>
</dbReference>
<evidence type="ECO:0000313" key="11">
    <source>
        <dbReference type="Proteomes" id="UP001318040"/>
    </source>
</evidence>
<name>A0AAJ7SKA7_PETMA</name>
<dbReference type="InterPro" id="IPR003609">
    <property type="entry name" value="Pan_app"/>
</dbReference>
<evidence type="ECO:0000256" key="8">
    <source>
        <dbReference type="SAM" id="SignalP"/>
    </source>
</evidence>
<keyword evidence="3 7" id="KW-0420">Kringle</keyword>
<feature type="domain" description="Apple" evidence="10">
    <location>
        <begin position="24"/>
        <end position="106"/>
    </location>
</feature>
<evidence type="ECO:0000259" key="9">
    <source>
        <dbReference type="PROSITE" id="PS50070"/>
    </source>
</evidence>
<comment type="caution">
    <text evidence="7">Lacks conserved residue(s) required for the propagation of feature annotation.</text>
</comment>
<keyword evidence="5" id="KW-0677">Repeat</keyword>
<sequence>MFTAAPQNLFLLLLLLSQLVTPVVSAPIKGYSHTVGLYLYSAAKERHTVTSVQECARQCEDEANFVCRSFAYIRDWKVWNCVTTPLNSLLKKPSNRRGYDLYERNDYLEDCARGHGSDYRGTKSVTQQGTECQRWSSETPHKPRYSPTTHPLAALEENFCRNPDNDTKGPWCYTADPQLRFDYCNVDSCVRLPSDQHTGVAGEMVGG</sequence>
<dbReference type="PRINTS" id="PR00018">
    <property type="entry name" value="KRINGLE"/>
</dbReference>
<dbReference type="AlphaFoldDB" id="A0AAJ7SKA7"/>
<evidence type="ECO:0000256" key="1">
    <source>
        <dbReference type="ARBA" id="ARBA00004613"/>
    </source>
</evidence>
<dbReference type="InterPro" id="IPR000001">
    <property type="entry name" value="Kringle"/>
</dbReference>
<dbReference type="Gene3D" id="2.40.20.10">
    <property type="entry name" value="Plasminogen Kringle 4"/>
    <property type="match status" value="1"/>
</dbReference>
<dbReference type="InterPro" id="IPR013806">
    <property type="entry name" value="Kringle-like"/>
</dbReference>
<dbReference type="SUPFAM" id="SSF57414">
    <property type="entry name" value="Hairpin loop containing domain-like"/>
    <property type="match status" value="1"/>
</dbReference>
<feature type="domain" description="Kringle" evidence="9">
    <location>
        <begin position="110"/>
        <end position="189"/>
    </location>
</feature>
<dbReference type="Pfam" id="PF00051">
    <property type="entry name" value="Kringle"/>
    <property type="match status" value="1"/>
</dbReference>